<accession>A0ABP9SS95</accession>
<dbReference type="SUPFAM" id="SSF46785">
    <property type="entry name" value="Winged helix' DNA-binding domain"/>
    <property type="match status" value="2"/>
</dbReference>
<dbReference type="Pfam" id="PF13412">
    <property type="entry name" value="HTH_24"/>
    <property type="match status" value="1"/>
</dbReference>
<gene>
    <name evidence="5" type="ORF">GCM10023322_78040</name>
</gene>
<reference evidence="6" key="1">
    <citation type="journal article" date="2019" name="Int. J. Syst. Evol. Microbiol.">
        <title>The Global Catalogue of Microorganisms (GCM) 10K type strain sequencing project: providing services to taxonomists for standard genome sequencing and annotation.</title>
        <authorList>
            <consortium name="The Broad Institute Genomics Platform"/>
            <consortium name="The Broad Institute Genome Sequencing Center for Infectious Disease"/>
            <person name="Wu L."/>
            <person name="Ma J."/>
        </authorList>
    </citation>
    <scope>NUCLEOTIDE SEQUENCE [LARGE SCALE GENOMIC DNA]</scope>
    <source>
        <strain evidence="6">JCM 18304</strain>
    </source>
</reference>
<evidence type="ECO:0000256" key="2">
    <source>
        <dbReference type="ARBA" id="ARBA00023125"/>
    </source>
</evidence>
<dbReference type="PROSITE" id="PS50956">
    <property type="entry name" value="HTH_ASNC_2"/>
    <property type="match status" value="1"/>
</dbReference>
<comment type="caution">
    <text evidence="5">The sequence shown here is derived from an EMBL/GenBank/DDBJ whole genome shotgun (WGS) entry which is preliminary data.</text>
</comment>
<dbReference type="InterPro" id="IPR000485">
    <property type="entry name" value="AsnC-type_HTH_dom"/>
</dbReference>
<feature type="domain" description="HTH asnC-type" evidence="4">
    <location>
        <begin position="1"/>
        <end position="61"/>
    </location>
</feature>
<dbReference type="InterPro" id="IPR036388">
    <property type="entry name" value="WH-like_DNA-bd_sf"/>
</dbReference>
<evidence type="ECO:0000259" key="4">
    <source>
        <dbReference type="PROSITE" id="PS50956"/>
    </source>
</evidence>
<keyword evidence="2" id="KW-0238">DNA-binding</keyword>
<dbReference type="SMART" id="SM00344">
    <property type="entry name" value="HTH_ASNC"/>
    <property type="match status" value="2"/>
</dbReference>
<evidence type="ECO:0000313" key="5">
    <source>
        <dbReference type="EMBL" id="GAA5200342.1"/>
    </source>
</evidence>
<dbReference type="InterPro" id="IPR019888">
    <property type="entry name" value="Tscrpt_reg_AsnC-like"/>
</dbReference>
<dbReference type="Proteomes" id="UP001501570">
    <property type="component" value="Unassembled WGS sequence"/>
</dbReference>
<dbReference type="InterPro" id="IPR011008">
    <property type="entry name" value="Dimeric_a/b-barrel"/>
</dbReference>
<dbReference type="SUPFAM" id="SSF54909">
    <property type="entry name" value="Dimeric alpha+beta barrel"/>
    <property type="match status" value="1"/>
</dbReference>
<name>A0ABP9SS95_9ACTN</name>
<evidence type="ECO:0000256" key="1">
    <source>
        <dbReference type="ARBA" id="ARBA00023015"/>
    </source>
</evidence>
<sequence length="333" mass="35756">MDLLDRQLIHSLQIDPRISFSRAAEVLGVSEQTVARRYRRLRGDGVVRVIGVVDPRRIGQSDWVIRVQVRPDGTARLAAALTRRDDVAWVSVSSGGSEIIGSVRSRTREQRDDLLSQRLPRTAPVLGMAAYVILHHFRARSEPKLINIGEVLSAQQVDALRPAVSQDSEPATLTAADEPLLAVLAGDGRASLAQLARACGQSEGRTARRLAALRDSGALYFDVDLATGLLGLGTAAHLWLTVVPHRLAAVGDQLAALPEVEFIAAVTGAANLFASVVCRDLDALYDLITNDLGVIDGVVALEVSPVSHRLKQSGALMDGDRLAHPAPRRAPAR</sequence>
<proteinExistence type="predicted"/>
<organism evidence="5 6">
    <name type="scientific">Rugosimonospora acidiphila</name>
    <dbReference type="NCBI Taxonomy" id="556531"/>
    <lineage>
        <taxon>Bacteria</taxon>
        <taxon>Bacillati</taxon>
        <taxon>Actinomycetota</taxon>
        <taxon>Actinomycetes</taxon>
        <taxon>Micromonosporales</taxon>
        <taxon>Micromonosporaceae</taxon>
        <taxon>Rugosimonospora</taxon>
    </lineage>
</organism>
<dbReference type="Pfam" id="PF01037">
    <property type="entry name" value="AsnC_trans_reg"/>
    <property type="match status" value="1"/>
</dbReference>
<dbReference type="PANTHER" id="PTHR30154">
    <property type="entry name" value="LEUCINE-RESPONSIVE REGULATORY PROTEIN"/>
    <property type="match status" value="1"/>
</dbReference>
<dbReference type="PANTHER" id="PTHR30154:SF34">
    <property type="entry name" value="TRANSCRIPTIONAL REGULATOR AZLB"/>
    <property type="match status" value="1"/>
</dbReference>
<dbReference type="EMBL" id="BAABJQ010000042">
    <property type="protein sequence ID" value="GAA5200342.1"/>
    <property type="molecule type" value="Genomic_DNA"/>
</dbReference>
<protein>
    <submittedName>
        <fullName evidence="5">Lrp/AsnC family transcriptional regulator</fullName>
    </submittedName>
</protein>
<dbReference type="InterPro" id="IPR036390">
    <property type="entry name" value="WH_DNA-bd_sf"/>
</dbReference>
<dbReference type="InterPro" id="IPR019887">
    <property type="entry name" value="Tscrpt_reg_AsnC/Lrp_C"/>
</dbReference>
<dbReference type="Gene3D" id="1.10.10.10">
    <property type="entry name" value="Winged helix-like DNA-binding domain superfamily/Winged helix DNA-binding domain"/>
    <property type="match status" value="2"/>
</dbReference>
<dbReference type="Pfam" id="PF13404">
    <property type="entry name" value="HTH_AsnC-type"/>
    <property type="match status" value="1"/>
</dbReference>
<keyword evidence="6" id="KW-1185">Reference proteome</keyword>
<dbReference type="PRINTS" id="PR00033">
    <property type="entry name" value="HTHASNC"/>
</dbReference>
<dbReference type="Gene3D" id="3.30.70.920">
    <property type="match status" value="1"/>
</dbReference>
<evidence type="ECO:0000313" key="6">
    <source>
        <dbReference type="Proteomes" id="UP001501570"/>
    </source>
</evidence>
<keyword evidence="3" id="KW-0804">Transcription</keyword>
<keyword evidence="1" id="KW-0805">Transcription regulation</keyword>
<evidence type="ECO:0000256" key="3">
    <source>
        <dbReference type="ARBA" id="ARBA00023163"/>
    </source>
</evidence>